<keyword evidence="2" id="KW-1185">Reference proteome</keyword>
<proteinExistence type="predicted"/>
<evidence type="ECO:0000313" key="1">
    <source>
        <dbReference type="EMBL" id="CAK9251238.1"/>
    </source>
</evidence>
<protein>
    <submittedName>
        <fullName evidence="1">Uncharacterized protein</fullName>
    </submittedName>
</protein>
<dbReference type="EMBL" id="CAXAQS010000347">
    <property type="protein sequence ID" value="CAK9251238.1"/>
    <property type="molecule type" value="Genomic_DNA"/>
</dbReference>
<reference evidence="1" key="1">
    <citation type="submission" date="2024-02" db="EMBL/GenBank/DDBJ databases">
        <authorList>
            <consortium name="ELIXIR-Norway"/>
            <consortium name="Elixir Norway"/>
        </authorList>
    </citation>
    <scope>NUCLEOTIDE SEQUENCE</scope>
</reference>
<organism evidence="1 2">
    <name type="scientific">Sphagnum jensenii</name>
    <dbReference type="NCBI Taxonomy" id="128206"/>
    <lineage>
        <taxon>Eukaryota</taxon>
        <taxon>Viridiplantae</taxon>
        <taxon>Streptophyta</taxon>
        <taxon>Embryophyta</taxon>
        <taxon>Bryophyta</taxon>
        <taxon>Sphagnophytina</taxon>
        <taxon>Sphagnopsida</taxon>
        <taxon>Sphagnales</taxon>
        <taxon>Sphagnaceae</taxon>
        <taxon>Sphagnum</taxon>
    </lineage>
</organism>
<sequence>MLIALINAKGKAFAERKKFQYGAQFMLEETILLLKKLIEADDLHGGWRLYLEFSANKIREAVVAEVQDMIEIRDVLAAMSAARGGAWIGTELVATLEAAV</sequence>
<evidence type="ECO:0000313" key="2">
    <source>
        <dbReference type="Proteomes" id="UP001497444"/>
    </source>
</evidence>
<name>A0ABP0VA15_9BRYO</name>
<accession>A0ABP0VA15</accession>
<comment type="caution">
    <text evidence="1">The sequence shown here is derived from an EMBL/GenBank/DDBJ whole genome shotgun (WGS) entry which is preliminary data.</text>
</comment>
<dbReference type="Proteomes" id="UP001497444">
    <property type="component" value="Unassembled WGS sequence"/>
</dbReference>
<gene>
    <name evidence="1" type="ORF">CSSPJE1EN1_LOCUS26616</name>
</gene>